<evidence type="ECO:0000256" key="4">
    <source>
        <dbReference type="ARBA" id="ARBA00022692"/>
    </source>
</evidence>
<dbReference type="InterPro" id="IPR050083">
    <property type="entry name" value="HtpX_protease"/>
</dbReference>
<evidence type="ECO:0000256" key="2">
    <source>
        <dbReference type="ARBA" id="ARBA00022475"/>
    </source>
</evidence>
<feature type="domain" description="Peptidase M48" evidence="13">
    <location>
        <begin position="66"/>
        <end position="217"/>
    </location>
</feature>
<dbReference type="SUPFAM" id="SSF54523">
    <property type="entry name" value="Pili subunits"/>
    <property type="match status" value="1"/>
</dbReference>
<keyword evidence="10 12" id="KW-0472">Membrane</keyword>
<dbReference type="CDD" id="cd07325">
    <property type="entry name" value="M48_Ste24p_like"/>
    <property type="match status" value="1"/>
</dbReference>
<feature type="transmembrane region" description="Helical" evidence="12">
    <location>
        <begin position="35"/>
        <end position="56"/>
    </location>
</feature>
<keyword evidence="4 12" id="KW-0812">Transmembrane</keyword>
<reference evidence="14 15" key="1">
    <citation type="submission" date="2022-08" db="EMBL/GenBank/DDBJ databases">
        <title>Reclassification of Massilia species as members of the genera Telluria, Duganella, Pseudoduganella, Mokoshia gen. nov. and Zemynaea gen. nov. using orthogonal and non-orthogonal genome-based approaches.</title>
        <authorList>
            <person name="Bowman J.P."/>
        </authorList>
    </citation>
    <scope>NUCLEOTIDE SEQUENCE [LARGE SCALE GENOMIC DNA]</scope>
    <source>
        <strain evidence="14 15">LMG 28164</strain>
    </source>
</reference>
<evidence type="ECO:0000256" key="5">
    <source>
        <dbReference type="ARBA" id="ARBA00022723"/>
    </source>
</evidence>
<gene>
    <name evidence="14" type="ORF">NX782_18235</name>
</gene>
<dbReference type="Proteomes" id="UP001205560">
    <property type="component" value="Unassembled WGS sequence"/>
</dbReference>
<accession>A0ABT2AAI4</accession>
<dbReference type="Gene3D" id="3.30.700.10">
    <property type="entry name" value="Glycoprotein, Type 4 Pilin"/>
    <property type="match status" value="1"/>
</dbReference>
<keyword evidence="7 11" id="KW-0862">Zinc</keyword>
<evidence type="ECO:0000256" key="3">
    <source>
        <dbReference type="ARBA" id="ARBA00022670"/>
    </source>
</evidence>
<sequence length="401" mass="43203">MQLVYKNEKRLFGLMLVLSVLVWAALLLGTKGLVLVYALFGFLLYCFAQSALISYIKSTGVRITEEQFPDLKQQIAACCRKLDVDKEPEAYLLQMGGALNAFATRFFGRDFLVLYSEVVDGLAHNPDALNFYIGHELGHIRRKHLRWSTVLMPASVLPLVGAAYSRAREYTCDRHGLAACDNPLNAEHGLAVLVAGGKRARTMNLDAYAGQAGQTEGFWMSFHELVGDYPWLVKRMVAVRALAAGQEPGQPSRSVLAGLLALFVPRLGAGAGGGAIVAVAMIGILAALAIPAYQGYTQKAKTMAAFQVGQDATAKVGAYYAAKEAVPSTLEEAGVRLANDNAVNEVQFDPDSAELRVVTSIVSSQGAGMLVFTPSLDASKRVVWRCRGENLVATALPADCR</sequence>
<dbReference type="InterPro" id="IPR001915">
    <property type="entry name" value="Peptidase_M48"/>
</dbReference>
<proteinExistence type="inferred from homology"/>
<protein>
    <submittedName>
        <fullName evidence="14">M48 family metallopeptidase</fullName>
    </submittedName>
</protein>
<keyword evidence="8 12" id="KW-1133">Transmembrane helix</keyword>
<dbReference type="InterPro" id="IPR045584">
    <property type="entry name" value="Pilin-like"/>
</dbReference>
<evidence type="ECO:0000256" key="10">
    <source>
        <dbReference type="ARBA" id="ARBA00023136"/>
    </source>
</evidence>
<evidence type="ECO:0000313" key="14">
    <source>
        <dbReference type="EMBL" id="MCS0591130.1"/>
    </source>
</evidence>
<evidence type="ECO:0000256" key="11">
    <source>
        <dbReference type="RuleBase" id="RU003983"/>
    </source>
</evidence>
<organism evidence="14 15">
    <name type="scientific">Massilia norwichensis</name>
    <dbReference type="NCBI Taxonomy" id="1442366"/>
    <lineage>
        <taxon>Bacteria</taxon>
        <taxon>Pseudomonadati</taxon>
        <taxon>Pseudomonadota</taxon>
        <taxon>Betaproteobacteria</taxon>
        <taxon>Burkholderiales</taxon>
        <taxon>Oxalobacteraceae</taxon>
        <taxon>Telluria group</taxon>
        <taxon>Massilia</taxon>
    </lineage>
</organism>
<evidence type="ECO:0000256" key="9">
    <source>
        <dbReference type="ARBA" id="ARBA00023049"/>
    </source>
</evidence>
<comment type="similarity">
    <text evidence="11">Belongs to the peptidase M48 family.</text>
</comment>
<dbReference type="PANTHER" id="PTHR43221:SF1">
    <property type="entry name" value="PROTEASE HTPX"/>
    <property type="match status" value="1"/>
</dbReference>
<evidence type="ECO:0000256" key="12">
    <source>
        <dbReference type="SAM" id="Phobius"/>
    </source>
</evidence>
<keyword evidence="5" id="KW-0479">Metal-binding</keyword>
<keyword evidence="3 11" id="KW-0645">Protease</keyword>
<evidence type="ECO:0000313" key="15">
    <source>
        <dbReference type="Proteomes" id="UP001205560"/>
    </source>
</evidence>
<dbReference type="Pfam" id="PF01435">
    <property type="entry name" value="Peptidase_M48"/>
    <property type="match status" value="1"/>
</dbReference>
<keyword evidence="9 11" id="KW-0482">Metalloprotease</keyword>
<feature type="transmembrane region" description="Helical" evidence="12">
    <location>
        <begin position="269"/>
        <end position="293"/>
    </location>
</feature>
<name>A0ABT2AAI4_9BURK</name>
<comment type="subcellular location">
    <subcellularLocation>
        <location evidence="1">Cell membrane</location>
        <topology evidence="1">Multi-pass membrane protein</topology>
    </subcellularLocation>
</comment>
<dbReference type="PANTHER" id="PTHR43221">
    <property type="entry name" value="PROTEASE HTPX"/>
    <property type="match status" value="1"/>
</dbReference>
<comment type="cofactor">
    <cofactor evidence="11">
        <name>Zn(2+)</name>
        <dbReference type="ChEBI" id="CHEBI:29105"/>
    </cofactor>
    <text evidence="11">Binds 1 zinc ion per subunit.</text>
</comment>
<keyword evidence="2" id="KW-1003">Cell membrane</keyword>
<evidence type="ECO:0000256" key="1">
    <source>
        <dbReference type="ARBA" id="ARBA00004651"/>
    </source>
</evidence>
<dbReference type="EMBL" id="JANUGX010000023">
    <property type="protein sequence ID" value="MCS0591130.1"/>
    <property type="molecule type" value="Genomic_DNA"/>
</dbReference>
<feature type="transmembrane region" description="Helical" evidence="12">
    <location>
        <begin position="12"/>
        <end position="29"/>
    </location>
</feature>
<dbReference type="RefSeq" id="WP_258846902.1">
    <property type="nucleotide sequence ID" value="NZ_JANUGX010000023.1"/>
</dbReference>
<dbReference type="Gene3D" id="3.30.2010.10">
    <property type="entry name" value="Metalloproteases ('zincins'), catalytic domain"/>
    <property type="match status" value="1"/>
</dbReference>
<evidence type="ECO:0000256" key="7">
    <source>
        <dbReference type="ARBA" id="ARBA00022833"/>
    </source>
</evidence>
<comment type="caution">
    <text evidence="14">The sequence shown here is derived from an EMBL/GenBank/DDBJ whole genome shotgun (WGS) entry which is preliminary data.</text>
</comment>
<keyword evidence="15" id="KW-1185">Reference proteome</keyword>
<keyword evidence="6 11" id="KW-0378">Hydrolase</keyword>
<evidence type="ECO:0000256" key="6">
    <source>
        <dbReference type="ARBA" id="ARBA00022801"/>
    </source>
</evidence>
<evidence type="ECO:0000259" key="13">
    <source>
        <dbReference type="Pfam" id="PF01435"/>
    </source>
</evidence>
<evidence type="ECO:0000256" key="8">
    <source>
        <dbReference type="ARBA" id="ARBA00022989"/>
    </source>
</evidence>